<reference evidence="2" key="1">
    <citation type="submission" date="2016-03" db="EMBL/GenBank/DDBJ databases">
        <authorList>
            <person name="Ploux O."/>
        </authorList>
    </citation>
    <scope>NUCLEOTIDE SEQUENCE [LARGE SCALE GENOMIC DNA]</scope>
    <source>
        <strain evidence="2">UK7</strain>
    </source>
</reference>
<protein>
    <submittedName>
        <fullName evidence="1">Uncharacterized protein</fullName>
    </submittedName>
</protein>
<dbReference type="STRING" id="914237.A0A1E1KKE3"/>
<sequence>MSETFCCSSLMPYRPKQLDHESKFSTFLKWSKSPAAAVSETSSEPETSLLDTAAYVVQVLRQKNFGALE</sequence>
<evidence type="ECO:0000313" key="1">
    <source>
        <dbReference type="EMBL" id="CZS98486.1"/>
    </source>
</evidence>
<dbReference type="EMBL" id="FJUW01000015">
    <property type="protein sequence ID" value="CZS98486.1"/>
    <property type="molecule type" value="Genomic_DNA"/>
</dbReference>
<organism evidence="1 2">
    <name type="scientific">Rhynchosporium graminicola</name>
    <dbReference type="NCBI Taxonomy" id="2792576"/>
    <lineage>
        <taxon>Eukaryota</taxon>
        <taxon>Fungi</taxon>
        <taxon>Dikarya</taxon>
        <taxon>Ascomycota</taxon>
        <taxon>Pezizomycotina</taxon>
        <taxon>Leotiomycetes</taxon>
        <taxon>Helotiales</taxon>
        <taxon>Ploettnerulaceae</taxon>
        <taxon>Rhynchosporium</taxon>
    </lineage>
</organism>
<dbReference type="InParanoid" id="A0A1E1KKE3"/>
<proteinExistence type="predicted"/>
<keyword evidence="2" id="KW-1185">Reference proteome</keyword>
<name>A0A1E1KKE3_9HELO</name>
<comment type="caution">
    <text evidence="1">The sequence shown here is derived from an EMBL/GenBank/DDBJ whole genome shotgun (WGS) entry which is preliminary data.</text>
</comment>
<dbReference type="AlphaFoldDB" id="A0A1E1KKE3"/>
<dbReference type="Proteomes" id="UP000178129">
    <property type="component" value="Unassembled WGS sequence"/>
</dbReference>
<gene>
    <name evidence="1" type="ORF">RCO7_14495</name>
</gene>
<accession>A0A1E1KKE3</accession>
<evidence type="ECO:0000313" key="2">
    <source>
        <dbReference type="Proteomes" id="UP000178129"/>
    </source>
</evidence>